<accession>A0ABR1BK78</accession>
<sequence length="172" mass="19686">MDANCSYIYEPSPLLVLPERKTSARCPASKWHHQTKTTKTPLLFDEDIVVLENEPGTWSWNRVRTSSPMNKHSKKINYLFEDGIKEESDQKPNIRTPVSSVAIQVGTRRKPTYTKDVSTSVDKLPAQEAMDAYFSEHPFLDLLGSCGGIMVFAVFLYYTITWYSWIIQCVQS</sequence>
<comment type="caution">
    <text evidence="2">The sequence shown here is derived from an EMBL/GenBank/DDBJ whole genome shotgun (WGS) entry which is preliminary data.</text>
</comment>
<gene>
    <name evidence="2" type="primary">Necator_chrI.g1015</name>
    <name evidence="2" type="ORF">RB195_004891</name>
</gene>
<evidence type="ECO:0000313" key="3">
    <source>
        <dbReference type="Proteomes" id="UP001303046"/>
    </source>
</evidence>
<name>A0ABR1BK78_NECAM</name>
<evidence type="ECO:0000313" key="2">
    <source>
        <dbReference type="EMBL" id="KAK6726861.1"/>
    </source>
</evidence>
<feature type="transmembrane region" description="Helical" evidence="1">
    <location>
        <begin position="139"/>
        <end position="165"/>
    </location>
</feature>
<proteinExistence type="predicted"/>
<organism evidence="2 3">
    <name type="scientific">Necator americanus</name>
    <name type="common">Human hookworm</name>
    <dbReference type="NCBI Taxonomy" id="51031"/>
    <lineage>
        <taxon>Eukaryota</taxon>
        <taxon>Metazoa</taxon>
        <taxon>Ecdysozoa</taxon>
        <taxon>Nematoda</taxon>
        <taxon>Chromadorea</taxon>
        <taxon>Rhabditida</taxon>
        <taxon>Rhabditina</taxon>
        <taxon>Rhabditomorpha</taxon>
        <taxon>Strongyloidea</taxon>
        <taxon>Ancylostomatidae</taxon>
        <taxon>Bunostominae</taxon>
        <taxon>Necator</taxon>
    </lineage>
</organism>
<protein>
    <submittedName>
        <fullName evidence="2">Uncharacterized protein</fullName>
    </submittedName>
</protein>
<keyword evidence="3" id="KW-1185">Reference proteome</keyword>
<dbReference type="EMBL" id="JAVFWL010000001">
    <property type="protein sequence ID" value="KAK6726861.1"/>
    <property type="molecule type" value="Genomic_DNA"/>
</dbReference>
<reference evidence="2 3" key="1">
    <citation type="submission" date="2023-08" db="EMBL/GenBank/DDBJ databases">
        <title>A Necator americanus chromosomal reference genome.</title>
        <authorList>
            <person name="Ilik V."/>
            <person name="Petrzelkova K.J."/>
            <person name="Pardy F."/>
            <person name="Fuh T."/>
            <person name="Niatou-Singa F.S."/>
            <person name="Gouil Q."/>
            <person name="Baker L."/>
            <person name="Ritchie M.E."/>
            <person name="Jex A.R."/>
            <person name="Gazzola D."/>
            <person name="Li H."/>
            <person name="Toshio Fujiwara R."/>
            <person name="Zhan B."/>
            <person name="Aroian R.V."/>
            <person name="Pafco B."/>
            <person name="Schwarz E.M."/>
        </authorList>
    </citation>
    <scope>NUCLEOTIDE SEQUENCE [LARGE SCALE GENOMIC DNA]</scope>
    <source>
        <strain evidence="2 3">Aroian</strain>
        <tissue evidence="2">Whole animal</tissue>
    </source>
</reference>
<evidence type="ECO:0000256" key="1">
    <source>
        <dbReference type="SAM" id="Phobius"/>
    </source>
</evidence>
<keyword evidence="1" id="KW-0812">Transmembrane</keyword>
<keyword evidence="1" id="KW-0472">Membrane</keyword>
<keyword evidence="1" id="KW-1133">Transmembrane helix</keyword>
<dbReference type="Proteomes" id="UP001303046">
    <property type="component" value="Unassembled WGS sequence"/>
</dbReference>